<dbReference type="EMBL" id="QKWP01000769">
    <property type="protein sequence ID" value="RIB15138.1"/>
    <property type="molecule type" value="Genomic_DNA"/>
</dbReference>
<proteinExistence type="predicted"/>
<dbReference type="InterPro" id="IPR019434">
    <property type="entry name" value="DUF2423"/>
</dbReference>
<feature type="compositionally biased region" description="Polar residues" evidence="1">
    <location>
        <begin position="49"/>
        <end position="69"/>
    </location>
</feature>
<protein>
    <recommendedName>
        <fullName evidence="2">DUF2423 domain-containing protein</fullName>
    </recommendedName>
</protein>
<evidence type="ECO:0000259" key="2">
    <source>
        <dbReference type="Pfam" id="PF10338"/>
    </source>
</evidence>
<dbReference type="Proteomes" id="UP000266673">
    <property type="component" value="Unassembled WGS sequence"/>
</dbReference>
<reference evidence="3 4" key="1">
    <citation type="submission" date="2018-06" db="EMBL/GenBank/DDBJ databases">
        <title>Comparative genomics reveals the genomic features of Rhizophagus irregularis, R. cerebriforme, R. diaphanum and Gigaspora rosea, and their symbiotic lifestyle signature.</title>
        <authorList>
            <person name="Morin E."/>
            <person name="San Clemente H."/>
            <person name="Chen E.C.H."/>
            <person name="De La Providencia I."/>
            <person name="Hainaut M."/>
            <person name="Kuo A."/>
            <person name="Kohler A."/>
            <person name="Murat C."/>
            <person name="Tang N."/>
            <person name="Roy S."/>
            <person name="Loubradou J."/>
            <person name="Henrissat B."/>
            <person name="Grigoriev I.V."/>
            <person name="Corradi N."/>
            <person name="Roux C."/>
            <person name="Martin F.M."/>
        </authorList>
    </citation>
    <scope>NUCLEOTIDE SEQUENCE [LARGE SCALE GENOMIC DNA]</scope>
    <source>
        <strain evidence="3 4">DAOM 194757</strain>
    </source>
</reference>
<name>A0A397V0M3_9GLOM</name>
<dbReference type="PANTHER" id="PTHR28219:SF1">
    <property type="entry name" value="UPF0642 PROTEIN YBL028C"/>
    <property type="match status" value="1"/>
</dbReference>
<feature type="region of interest" description="Disordered" evidence="1">
    <location>
        <begin position="37"/>
        <end position="69"/>
    </location>
</feature>
<dbReference type="STRING" id="44941.A0A397V0M3"/>
<evidence type="ECO:0000313" key="3">
    <source>
        <dbReference type="EMBL" id="RIB15138.1"/>
    </source>
</evidence>
<dbReference type="AlphaFoldDB" id="A0A397V0M3"/>
<organism evidence="3 4">
    <name type="scientific">Gigaspora rosea</name>
    <dbReference type="NCBI Taxonomy" id="44941"/>
    <lineage>
        <taxon>Eukaryota</taxon>
        <taxon>Fungi</taxon>
        <taxon>Fungi incertae sedis</taxon>
        <taxon>Mucoromycota</taxon>
        <taxon>Glomeromycotina</taxon>
        <taxon>Glomeromycetes</taxon>
        <taxon>Diversisporales</taxon>
        <taxon>Gigasporaceae</taxon>
        <taxon>Gigaspora</taxon>
    </lineage>
</organism>
<keyword evidence="4" id="KW-1185">Reference proteome</keyword>
<evidence type="ECO:0000256" key="1">
    <source>
        <dbReference type="SAM" id="MobiDB-lite"/>
    </source>
</evidence>
<dbReference type="OrthoDB" id="4087970at2759"/>
<dbReference type="PANTHER" id="PTHR28219">
    <property type="entry name" value="UPF0642 PROTEIN YBL028C"/>
    <property type="match status" value="1"/>
</dbReference>
<gene>
    <name evidence="3" type="ORF">C2G38_2247818</name>
</gene>
<comment type="caution">
    <text evidence="3">The sequence shown here is derived from an EMBL/GenBank/DDBJ whole genome shotgun (WGS) entry which is preliminary data.</text>
</comment>
<sequence length="132" mass="14736">MAKGLRSKIKRRFRAIKRKTVFASVEDARTFRLASKLSQTADVSKRPKQQLNGTTPSNSFTAETSQHDPQLQLTSEINSSENIVPIDMLETTQDVSGSLCYEILGFLDPDFVDITNLAGLVHVFSDLLEKSF</sequence>
<dbReference type="Pfam" id="PF10338">
    <property type="entry name" value="YBL028C_N"/>
    <property type="match status" value="1"/>
</dbReference>
<feature type="domain" description="DUF2423" evidence="2">
    <location>
        <begin position="1"/>
        <end position="41"/>
    </location>
</feature>
<accession>A0A397V0M3</accession>
<evidence type="ECO:0000313" key="4">
    <source>
        <dbReference type="Proteomes" id="UP000266673"/>
    </source>
</evidence>